<evidence type="ECO:0000313" key="2">
    <source>
        <dbReference type="Proteomes" id="UP000029920"/>
    </source>
</evidence>
<organism evidence="1 2">
    <name type="scientific">Helicobacter apodemus</name>
    <dbReference type="NCBI Taxonomy" id="135569"/>
    <lineage>
        <taxon>Bacteria</taxon>
        <taxon>Pseudomonadati</taxon>
        <taxon>Campylobacterota</taxon>
        <taxon>Epsilonproteobacteria</taxon>
        <taxon>Campylobacterales</taxon>
        <taxon>Helicobacteraceae</taxon>
        <taxon>Helicobacter</taxon>
    </lineage>
</organism>
<dbReference type="AlphaFoldDB" id="A0A4U8UHW1"/>
<comment type="caution">
    <text evidence="1">The sequence shown here is derived from an EMBL/GenBank/DDBJ whole genome shotgun (WGS) entry which is preliminary data.</text>
</comment>
<evidence type="ECO:0000313" key="1">
    <source>
        <dbReference type="EMBL" id="TLE16699.1"/>
    </source>
</evidence>
<protein>
    <submittedName>
        <fullName evidence="1">Uncharacterized protein</fullName>
    </submittedName>
</protein>
<sequence length="85" mass="10462">MKKVDEHIRAFIKYALEVRSRVEINLNCVLVEGMKEEMELFMQKWEDCLPFINYVNFSNEIFLDERGFHKEKIPENRYVCHWPFF</sequence>
<accession>A0A4U8UHW1</accession>
<reference evidence="1 2" key="1">
    <citation type="journal article" date="2014" name="Genome Announc.">
        <title>Draft genome sequences of eight enterohepatic helicobacter species isolated from both laboratory and wild rodents.</title>
        <authorList>
            <person name="Sheh A."/>
            <person name="Shen Z."/>
            <person name="Fox J.G."/>
        </authorList>
    </citation>
    <scope>NUCLEOTIDE SEQUENCE [LARGE SCALE GENOMIC DNA]</scope>
    <source>
        <strain evidence="1 2">MIT-03-7007</strain>
    </source>
</reference>
<dbReference type="RefSeq" id="WP_034555338.1">
    <property type="nucleotide sequence ID" value="NZ_JRPC02000004.1"/>
</dbReference>
<dbReference type="Proteomes" id="UP000029920">
    <property type="component" value="Unassembled WGS sequence"/>
</dbReference>
<gene>
    <name evidence="1" type="ORF">LS72_002330</name>
</gene>
<keyword evidence="2" id="KW-1185">Reference proteome</keyword>
<name>A0A4U8UHW1_9HELI</name>
<proteinExistence type="predicted"/>
<dbReference type="EMBL" id="JRPC02000004">
    <property type="protein sequence ID" value="TLE16699.1"/>
    <property type="molecule type" value="Genomic_DNA"/>
</dbReference>